<sequence length="1124" mass="107709">MLLVDGNGSALFAAGGVDTANANTGYSVSSGQVSVAGGTHSVTVNLADQFGNAITGQGFLLNATSGGPLGTGVITAFAESSTPGMYSATVTSSNAGVKPISATWDGNDLTLRGNGTAAFVAGGVDTGNSGTRYEVSSGSQPVGTGIHTVTVTLADADGNPVSGQAAGLNATTTGDFGSGGVSNFVETGTPGTYLAQVTSTVAGGKTITVTFGGSAITTVSNNVASFAAEGVDPTNPATGFSVSAGNASVVGGSHTVTVTLADQFGNPVEDLAADLDAASAASLGTGFVSGFVPTATPGSYSASITSSISGAKQITATLLGSPLTALGNDQATFVSGAVDPANDATRYSVSTGSQTVGTGEHTVTVTLADELDNPVTGQADTLLASTTDDLGDGEIGVFTETSTPGTYAAPVTSTVSGDKTISVMADGAAITLEGNGVAEFAAGAPDLTNDGTAYSVSTGTQTVVSGEHTVTITLTDEFGNPVPGRAAQIVPTTTDDLGSGEISEVTETSTPGTYTATVTSSVAGAKSITVEVASQAVTLNGNGTASFEAGVVDPGNDATGFVVTTGPQTVSTGTHTVTVTLADAEGNAVAGQAGSLLASTADGLGTGAVSDFVETVTPGTYTATVTSTLSGGKTIAVAVGGAGLTASGNSIALFAAGSVDPVNAGTSYSVTSGPQTVGSGEHTITVLLADSFGNPVPGQAASLQATTADGLGSGEVGSFSETGTLGTYTATVTSTLAGAKTLTASVNSTAIQPGGNTVATFVAADVDLANGGSAFSVSAGDVSVAGGSHSVTVTLADEFGNPVSGRAAALAASTADNVGSGGIISFSESGGTAGTYTATITSSVAGDKTITVVFGGDAVSADGNTIARFVAGGVDPENAGTHYSVSTGDEVVSTGQHTVTVTLADADGNPVSGQAGGVEATTDDNLGAGSISPFTETSTAGTYTATVTSTISGGKTIAVTFGASELAADGNSTASFVAGEVSLGNPGTAYSVSGGAQTVGAGSHTVTVTLADAFGNPVGGQSSLLTPATAASLGGGTLTGLVETGTAGTYTATVTSTLSGTKPITVEFDGSPIAPAGNSLALFVAAGVDLEASGSGFVVSTGDASIEGGSHSVTVTLHDEFGNP</sequence>
<feature type="domain" description="Big-1" evidence="2">
    <location>
        <begin position="237"/>
        <end position="334"/>
    </location>
</feature>
<feature type="domain" description="Big-1" evidence="2">
    <location>
        <begin position="772"/>
        <end position="870"/>
    </location>
</feature>
<dbReference type="EMBL" id="CP049933">
    <property type="protein sequence ID" value="QIM18279.1"/>
    <property type="molecule type" value="Genomic_DNA"/>
</dbReference>
<evidence type="ECO:0000256" key="1">
    <source>
        <dbReference type="ARBA" id="ARBA00010116"/>
    </source>
</evidence>
<organism evidence="3 4">
    <name type="scientific">Leucobacter coleopterorum</name>
    <dbReference type="NCBI Taxonomy" id="2714933"/>
    <lineage>
        <taxon>Bacteria</taxon>
        <taxon>Bacillati</taxon>
        <taxon>Actinomycetota</taxon>
        <taxon>Actinomycetes</taxon>
        <taxon>Micrococcales</taxon>
        <taxon>Microbacteriaceae</taxon>
        <taxon>Leucobacter</taxon>
    </lineage>
</organism>
<accession>A0ABX6JVE3</accession>
<name>A0ABX6JVE3_9MICO</name>
<comment type="similarity">
    <text evidence="1">Belongs to the intimin/invasin family.</text>
</comment>
<protein>
    <recommendedName>
        <fullName evidence="2">Big-1 domain-containing protein</fullName>
    </recommendedName>
</protein>
<evidence type="ECO:0000259" key="2">
    <source>
        <dbReference type="PROSITE" id="PS51127"/>
    </source>
</evidence>
<gene>
    <name evidence="3" type="ORF">G7066_05745</name>
</gene>
<dbReference type="SUPFAM" id="SSF49373">
    <property type="entry name" value="Invasin/intimin cell-adhesion fragments"/>
    <property type="match status" value="10"/>
</dbReference>
<keyword evidence="4" id="KW-1185">Reference proteome</keyword>
<dbReference type="SMART" id="SM00634">
    <property type="entry name" value="BID_1"/>
    <property type="match status" value="8"/>
</dbReference>
<feature type="domain" description="Big-1" evidence="2">
    <location>
        <begin position="665"/>
        <end position="762"/>
    </location>
</feature>
<evidence type="ECO:0000313" key="4">
    <source>
        <dbReference type="Proteomes" id="UP000503441"/>
    </source>
</evidence>
<dbReference type="Proteomes" id="UP000503441">
    <property type="component" value="Chromosome"/>
</dbReference>
<reference evidence="3 4" key="1">
    <citation type="submission" date="2020-03" db="EMBL/GenBank/DDBJ databases">
        <title>Leucobacter sp. nov., isolated from beetles.</title>
        <authorList>
            <person name="Hyun D.-W."/>
            <person name="Bae J.-W."/>
        </authorList>
    </citation>
    <scope>NUCLEOTIDE SEQUENCE [LARGE SCALE GENOMIC DNA]</scope>
    <source>
        <strain evidence="3 4">HDW9A</strain>
    </source>
</reference>
<dbReference type="RefSeq" id="WP_166329711.1">
    <property type="nucleotide sequence ID" value="NZ_CP049933.1"/>
</dbReference>
<dbReference type="Gene3D" id="2.60.40.10">
    <property type="entry name" value="Immunoglobulins"/>
    <property type="match status" value="10"/>
</dbReference>
<evidence type="ECO:0000313" key="3">
    <source>
        <dbReference type="EMBL" id="QIM18279.1"/>
    </source>
</evidence>
<dbReference type="InterPro" id="IPR013783">
    <property type="entry name" value="Ig-like_fold"/>
</dbReference>
<dbReference type="InterPro" id="IPR015217">
    <property type="entry name" value="Invasin_dom_3"/>
</dbReference>
<proteinExistence type="inferred from homology"/>
<dbReference type="Pfam" id="PF09134">
    <property type="entry name" value="Invasin_D3"/>
    <property type="match status" value="1"/>
</dbReference>
<dbReference type="PROSITE" id="PS51127">
    <property type="entry name" value="BIG1"/>
    <property type="match status" value="3"/>
</dbReference>
<dbReference type="InterPro" id="IPR003344">
    <property type="entry name" value="Big_1_dom"/>
</dbReference>
<dbReference type="InterPro" id="IPR008964">
    <property type="entry name" value="Invasin/intimin_cell_adhesion"/>
</dbReference>